<proteinExistence type="predicted"/>
<comment type="caution">
    <text evidence="1">The sequence shown here is derived from an EMBL/GenBank/DDBJ whole genome shotgun (WGS) entry which is preliminary data.</text>
</comment>
<reference evidence="1" key="1">
    <citation type="journal article" date="2014" name="Front. Microbiol.">
        <title>High frequency of phylogenetically diverse reductive dehalogenase-homologous genes in deep subseafloor sedimentary metagenomes.</title>
        <authorList>
            <person name="Kawai M."/>
            <person name="Futagami T."/>
            <person name="Toyoda A."/>
            <person name="Takaki Y."/>
            <person name="Nishi S."/>
            <person name="Hori S."/>
            <person name="Arai W."/>
            <person name="Tsubouchi T."/>
            <person name="Morono Y."/>
            <person name="Uchiyama I."/>
            <person name="Ito T."/>
            <person name="Fujiyama A."/>
            <person name="Inagaki F."/>
            <person name="Takami H."/>
        </authorList>
    </citation>
    <scope>NUCLEOTIDE SEQUENCE</scope>
    <source>
        <strain evidence="1">Expedition CK06-06</strain>
    </source>
</reference>
<feature type="non-terminal residue" evidence="1">
    <location>
        <position position="1"/>
    </location>
</feature>
<name>X0VA52_9ZZZZ</name>
<dbReference type="EMBL" id="BARS01017403">
    <property type="protein sequence ID" value="GAF97455.1"/>
    <property type="molecule type" value="Genomic_DNA"/>
</dbReference>
<evidence type="ECO:0000313" key="1">
    <source>
        <dbReference type="EMBL" id="GAF97455.1"/>
    </source>
</evidence>
<organism evidence="1">
    <name type="scientific">marine sediment metagenome</name>
    <dbReference type="NCBI Taxonomy" id="412755"/>
    <lineage>
        <taxon>unclassified sequences</taxon>
        <taxon>metagenomes</taxon>
        <taxon>ecological metagenomes</taxon>
    </lineage>
</organism>
<protein>
    <submittedName>
        <fullName evidence="1">Uncharacterized protein</fullName>
    </submittedName>
</protein>
<dbReference type="AlphaFoldDB" id="X0VA52"/>
<gene>
    <name evidence="1" type="ORF">S01H1_28471</name>
</gene>
<accession>X0VA52</accession>
<sequence>SDMDVREHDLAAANTEVELVFRNGVNVGPVRTTGRTINEVHVNAGVKWVDGAPLACLHNVQLRGAGLKWAGNYEFDGHSYSGQDDMDLSGDMCHMVTVPHATSIETKPGNLFRCWGEMIEDDVGTLFSGVGLGYV</sequence>